<gene>
    <name evidence="1" type="ordered locus">PP_5381</name>
</gene>
<sequence>MLPVFMALACRRRWVRLLLCKLICIRGGLAGCLHLRKGPVATTFSQSKASHSKSDNHYECFDRVHLLFLGGLLGGPWGSGLGSH</sequence>
<dbReference type="PaxDb" id="160488-PP_5381"/>
<dbReference type="EMBL" id="AE015451">
    <property type="protein sequence ID" value="AAN70946.1"/>
    <property type="molecule type" value="Genomic_DNA"/>
</dbReference>
<dbReference type="Proteomes" id="UP000000556">
    <property type="component" value="Chromosome"/>
</dbReference>
<name>Q88C02_PSEPK</name>
<dbReference type="AlphaFoldDB" id="Q88C02"/>
<dbReference type="KEGG" id="ppu:PP_5381"/>
<organism evidence="1 2">
    <name type="scientific">Pseudomonas putida (strain ATCC 47054 / DSM 6125 / CFBP 8728 / NCIMB 11950 / KT2440)</name>
    <dbReference type="NCBI Taxonomy" id="160488"/>
    <lineage>
        <taxon>Bacteria</taxon>
        <taxon>Pseudomonadati</taxon>
        <taxon>Pseudomonadota</taxon>
        <taxon>Gammaproteobacteria</taxon>
        <taxon>Pseudomonadales</taxon>
        <taxon>Pseudomonadaceae</taxon>
        <taxon>Pseudomonas</taxon>
    </lineage>
</organism>
<dbReference type="HOGENOM" id="CLU_2525016_0_0_6"/>
<accession>Q88C02</accession>
<protein>
    <submittedName>
        <fullName evidence="1">Uncharacterized protein</fullName>
    </submittedName>
</protein>
<reference evidence="1 2" key="1">
    <citation type="journal article" date="2002" name="Environ. Microbiol.">
        <title>Complete genome sequence and comparative analysis of the metabolically versatile Pseudomonas putida KT2440.</title>
        <authorList>
            <person name="Nelson K.E."/>
            <person name="Weinel C."/>
            <person name="Paulsen I.T."/>
            <person name="Dodson R.J."/>
            <person name="Hilbert H."/>
            <person name="Martins dos Santos V.A."/>
            <person name="Fouts D.E."/>
            <person name="Gill S.R."/>
            <person name="Pop M."/>
            <person name="Holmes M."/>
            <person name="Brinkac L."/>
            <person name="Beanan M."/>
            <person name="DeBoy R.T."/>
            <person name="Daugherty S."/>
            <person name="Kolonay J."/>
            <person name="Madupu R."/>
            <person name="Nelson W."/>
            <person name="White O."/>
            <person name="Peterson J."/>
            <person name="Khouri H."/>
            <person name="Hance I."/>
            <person name="Chris Lee P."/>
            <person name="Holtzapple E."/>
            <person name="Scanlan D."/>
            <person name="Tran K."/>
            <person name="Moazzez A."/>
            <person name="Utterback T."/>
            <person name="Rizzo M."/>
            <person name="Lee K."/>
            <person name="Kosack D."/>
            <person name="Moestl D."/>
            <person name="Wedler H."/>
            <person name="Lauber J."/>
            <person name="Stjepandic D."/>
            <person name="Hoheisel J."/>
            <person name="Straetz M."/>
            <person name="Heim S."/>
            <person name="Kiewitz C."/>
            <person name="Eisen J.A."/>
            <person name="Timmis K.N."/>
            <person name="Dusterhoft A."/>
            <person name="Tummler B."/>
            <person name="Fraser C.M."/>
        </authorList>
    </citation>
    <scope>NUCLEOTIDE SEQUENCE [LARGE SCALE GENOMIC DNA]</scope>
    <source>
        <strain evidence="2">ATCC 47054 / DSM 6125 / CFBP 8728 / NCIMB 11950 / KT2440</strain>
    </source>
</reference>
<evidence type="ECO:0000313" key="1">
    <source>
        <dbReference type="EMBL" id="AAN70946.1"/>
    </source>
</evidence>
<dbReference type="STRING" id="160488.PP_5381"/>
<evidence type="ECO:0000313" key="2">
    <source>
        <dbReference type="Proteomes" id="UP000000556"/>
    </source>
</evidence>
<keyword evidence="2" id="KW-1185">Reference proteome</keyword>
<proteinExistence type="predicted"/>
<reference evidence="1 2" key="2">
    <citation type="journal article" date="2016" name="Environ. Microbiol.">
        <title>The revisited genome of Pseudomonas putida KT2440 enlightens its value as a robust metabolic chassis.</title>
        <authorList>
            <person name="Belda E."/>
            <person name="van Heck R.G."/>
            <person name="Lopez-Sanchez M.J."/>
            <person name="Cruveiller S."/>
            <person name="Barbe V."/>
            <person name="Fraser C."/>
            <person name="Klenk H.P."/>
            <person name="Petersen J."/>
            <person name="Morgat A."/>
            <person name="Nikel P.I."/>
            <person name="Vallenet D."/>
            <person name="Rouy Z."/>
            <person name="Sekowska A."/>
            <person name="Martins Dos Santos V.A."/>
            <person name="de Lorenzo V."/>
            <person name="Danchin A."/>
            <person name="Medigue C."/>
        </authorList>
    </citation>
    <scope>NUCLEOTIDE SEQUENCE [LARGE SCALE GENOMIC DNA]</scope>
    <source>
        <strain evidence="2">ATCC 47054 / DSM 6125 / CFBP 8728 / NCIMB 11950 / KT2440</strain>
    </source>
</reference>
<dbReference type="BioCyc" id="PPUT160488:G1G01-5738-MONOMER"/>